<reference evidence="1 2" key="1">
    <citation type="submission" date="2022-12" db="EMBL/GenBank/DDBJ databases">
        <title>Genomic features and morphological characterization of a novel Knufia sp. strain isolated from spacecraft assembly facility.</title>
        <authorList>
            <person name="Teixeira M."/>
            <person name="Chander A.M."/>
            <person name="Stajich J.E."/>
            <person name="Venkateswaran K."/>
        </authorList>
    </citation>
    <scope>NUCLEOTIDE SEQUENCE [LARGE SCALE GENOMIC DNA]</scope>
    <source>
        <strain evidence="1 2">FJI-L2-BK-P2</strain>
    </source>
</reference>
<dbReference type="PANTHER" id="PTHR46082:SF6">
    <property type="entry name" value="AAA+ ATPASE DOMAIN-CONTAINING PROTEIN-RELATED"/>
    <property type="match status" value="1"/>
</dbReference>
<organism evidence="1 2">
    <name type="scientific">Knufia fluminis</name>
    <dbReference type="NCBI Taxonomy" id="191047"/>
    <lineage>
        <taxon>Eukaryota</taxon>
        <taxon>Fungi</taxon>
        <taxon>Dikarya</taxon>
        <taxon>Ascomycota</taxon>
        <taxon>Pezizomycotina</taxon>
        <taxon>Eurotiomycetes</taxon>
        <taxon>Chaetothyriomycetidae</taxon>
        <taxon>Chaetothyriales</taxon>
        <taxon>Trichomeriaceae</taxon>
        <taxon>Knufia</taxon>
    </lineage>
</organism>
<proteinExistence type="predicted"/>
<dbReference type="PANTHER" id="PTHR46082">
    <property type="entry name" value="ATP/GTP-BINDING PROTEIN-RELATED"/>
    <property type="match status" value="1"/>
</dbReference>
<protein>
    <submittedName>
        <fullName evidence="1">Uncharacterized protein</fullName>
    </submittedName>
</protein>
<sequence>MENAYISSRVSSREPCINQVQFPKKGLKFRDTRAYRALVSLASVSYRGSWNVDRGLIELPIDYQGALLTFYIPDHKKAIQLLQIGFDEDFHPVCLVVDRTHRSTKLPNEGGLRESFEGMFDYRSIGWIVPKAKDGSVISFHRNVTGLWAIKGDRESGLHCNLTDQTGNKGLATWIELKVNRIKSGRDELVGDRASEIWELEIINLLVTAAGKIEQTHKRVLANIEIGLGQEYSCTLSTAYYLGLLYCGQGKLNQTNQMFVRALVGFEKALESGHTWILSTVNNLGNLYRDQGKLDGAEHMYIRVLAGREQYLGGKHISTLETVSDLGGLYHDQGKLDEAEQIDLEALVDDSFNKNDGNWQQELQ</sequence>
<dbReference type="Pfam" id="PF13424">
    <property type="entry name" value="TPR_12"/>
    <property type="match status" value="1"/>
</dbReference>
<comment type="caution">
    <text evidence="1">The sequence shown here is derived from an EMBL/GenBank/DDBJ whole genome shotgun (WGS) entry which is preliminary data.</text>
</comment>
<dbReference type="InterPro" id="IPR053137">
    <property type="entry name" value="NLR-like"/>
</dbReference>
<dbReference type="Proteomes" id="UP001316803">
    <property type="component" value="Unassembled WGS sequence"/>
</dbReference>
<dbReference type="SUPFAM" id="SSF48452">
    <property type="entry name" value="TPR-like"/>
    <property type="match status" value="1"/>
</dbReference>
<accession>A0AAN8ELQ7</accession>
<evidence type="ECO:0000313" key="1">
    <source>
        <dbReference type="EMBL" id="KAK5947743.1"/>
    </source>
</evidence>
<keyword evidence="2" id="KW-1185">Reference proteome</keyword>
<evidence type="ECO:0000313" key="2">
    <source>
        <dbReference type="Proteomes" id="UP001316803"/>
    </source>
</evidence>
<dbReference type="AlphaFoldDB" id="A0AAN8ELQ7"/>
<name>A0AAN8ELQ7_9EURO</name>
<dbReference type="EMBL" id="JAKLMC020000075">
    <property type="protein sequence ID" value="KAK5947743.1"/>
    <property type="molecule type" value="Genomic_DNA"/>
</dbReference>
<dbReference type="InterPro" id="IPR011990">
    <property type="entry name" value="TPR-like_helical_dom_sf"/>
</dbReference>
<gene>
    <name evidence="1" type="ORF">OHC33_011231</name>
</gene>
<dbReference type="Gene3D" id="1.25.40.10">
    <property type="entry name" value="Tetratricopeptide repeat domain"/>
    <property type="match status" value="1"/>
</dbReference>